<evidence type="ECO:0000313" key="1">
    <source>
        <dbReference type="EMBL" id="CAE0414962.1"/>
    </source>
</evidence>
<accession>A0A6S8LXX9</accession>
<gene>
    <name evidence="1" type="ORF">ACOF00016_LOCUS12127</name>
    <name evidence="2" type="ORF">ACOF00016_LOCUS12128</name>
</gene>
<name>A0A6S8LXX9_9STRA</name>
<sequence length="245" mass="28503">MQLPVLVEFPNLAFPYSALLAEHLDEQATNALNILFNSQISEEQIRPWRPAIQLMQKSRSEKNRHEYETTDTRTIAMIHQSITTYLASIMRGNSSHKGGNYGREILNRQHYNQLVSLIKDGRNWQRKEYKQACENFKNSIHDGPYDDTIISMPFPPSEKFVKYEVIPSGSERILVYEQKHVVLDVDTFGYVSWLVLRNLEHQQQEQEQDSAAVSLHDLGQRMSQLFYLPFIKTMAAIPGNRNYLE</sequence>
<organism evidence="2">
    <name type="scientific">Amphora coffeiformis</name>
    <dbReference type="NCBI Taxonomy" id="265554"/>
    <lineage>
        <taxon>Eukaryota</taxon>
        <taxon>Sar</taxon>
        <taxon>Stramenopiles</taxon>
        <taxon>Ochrophyta</taxon>
        <taxon>Bacillariophyta</taxon>
        <taxon>Bacillariophyceae</taxon>
        <taxon>Bacillariophycidae</taxon>
        <taxon>Thalassiophysales</taxon>
        <taxon>Catenulaceae</taxon>
        <taxon>Amphora</taxon>
    </lineage>
</organism>
<evidence type="ECO:0000313" key="2">
    <source>
        <dbReference type="EMBL" id="CAE0414963.1"/>
    </source>
</evidence>
<reference evidence="2" key="1">
    <citation type="submission" date="2021-01" db="EMBL/GenBank/DDBJ databases">
        <authorList>
            <person name="Corre E."/>
            <person name="Pelletier E."/>
            <person name="Niang G."/>
            <person name="Scheremetjew M."/>
            <person name="Finn R."/>
            <person name="Kale V."/>
            <person name="Holt S."/>
            <person name="Cochrane G."/>
            <person name="Meng A."/>
            <person name="Brown T."/>
            <person name="Cohen L."/>
        </authorList>
    </citation>
    <scope>NUCLEOTIDE SEQUENCE</scope>
    <source>
        <strain evidence="2">CCMP127</strain>
    </source>
</reference>
<proteinExistence type="predicted"/>
<dbReference type="EMBL" id="HBIM01015352">
    <property type="protein sequence ID" value="CAE0414962.1"/>
    <property type="molecule type" value="Transcribed_RNA"/>
</dbReference>
<protein>
    <submittedName>
        <fullName evidence="2">Uncharacterized protein</fullName>
    </submittedName>
</protein>
<dbReference type="EMBL" id="HBIM01015353">
    <property type="protein sequence ID" value="CAE0414963.1"/>
    <property type="molecule type" value="Transcribed_RNA"/>
</dbReference>
<dbReference type="AlphaFoldDB" id="A0A6S8LXX9"/>